<evidence type="ECO:0000313" key="3">
    <source>
        <dbReference type="Proteomes" id="UP001054252"/>
    </source>
</evidence>
<protein>
    <recommendedName>
        <fullName evidence="4">RPM1 interacting protein 13</fullName>
    </recommendedName>
</protein>
<dbReference type="EMBL" id="BPVZ01000001">
    <property type="protein sequence ID" value="GKU86186.1"/>
    <property type="molecule type" value="Genomic_DNA"/>
</dbReference>
<evidence type="ECO:0000256" key="1">
    <source>
        <dbReference type="SAM" id="MobiDB-lite"/>
    </source>
</evidence>
<dbReference type="InterPro" id="IPR053234">
    <property type="entry name" value="RPM1_Interactor"/>
</dbReference>
<feature type="compositionally biased region" description="Polar residues" evidence="1">
    <location>
        <begin position="337"/>
        <end position="346"/>
    </location>
</feature>
<evidence type="ECO:0008006" key="4">
    <source>
        <dbReference type="Google" id="ProtNLM"/>
    </source>
</evidence>
<feature type="region of interest" description="Disordered" evidence="1">
    <location>
        <begin position="44"/>
        <end position="89"/>
    </location>
</feature>
<name>A0AAV5HGA5_9ROSI</name>
<dbReference type="PANTHER" id="PTHR33443">
    <property type="entry name" value="ZGC:112980"/>
    <property type="match status" value="1"/>
</dbReference>
<dbReference type="Proteomes" id="UP001054252">
    <property type="component" value="Unassembled WGS sequence"/>
</dbReference>
<keyword evidence="3" id="KW-1185">Reference proteome</keyword>
<sequence>MDPNQPVLDISSDEEPPLDEPKRADSDLSSEFLFDDPDEVMFVREVKPSKRSKPKSRDVDDDDDDELVVLDGDPDKPLEVANEGDGGGDELMVVGQKGEIACRDLPHSRHLCANFKFSSTPHEKHCELCHCFVCDTRAPCLYWGSGTSSADHCHATDKEERWNSLRKKMRLSKDARVPVSDFHVASLPMAAAQLNNAPCDIIRLPLHSTPQNQVTMPIAQNQMRPDFHNQLSMLMLQNRVSRTNVQNQFSRPVRQNQVSRGIPQNQVLRPNLQNRVSRPILQNQVSRPNLQNQVSRPIMQNQVSRPMVQNQGSRPIKNPLGNSILQSQFSRPSIIRTCSSSNRNNTPSNISQPRSQQSQQISELGSNRIHLPSLPRSQHLLGPCNTAIRKDRGHGINRGSQFISSNTVTERVNSGVAAAVNQTACGSSESIAPIYTAQHAQNSAAVATENDRNPIGWQNFGSGTNLETVMLQSSLQPNMGSTYTHTTPSQPALYSQPIPQSNGDQCINQFGSCFQPATNGSTDFDFGLVSGISQSVQQSPITNVQQQTTNELSIKDLDDCTRFLFDDNLPFPDSDFLFFGNQSFPVVQDGCMSPEPPEAVSFDAGMRLFDFEPLRMA</sequence>
<comment type="caution">
    <text evidence="2">The sequence shown here is derived from an EMBL/GenBank/DDBJ whole genome shotgun (WGS) entry which is preliminary data.</text>
</comment>
<organism evidence="2 3">
    <name type="scientific">Rubroshorea leprosula</name>
    <dbReference type="NCBI Taxonomy" id="152421"/>
    <lineage>
        <taxon>Eukaryota</taxon>
        <taxon>Viridiplantae</taxon>
        <taxon>Streptophyta</taxon>
        <taxon>Embryophyta</taxon>
        <taxon>Tracheophyta</taxon>
        <taxon>Spermatophyta</taxon>
        <taxon>Magnoliopsida</taxon>
        <taxon>eudicotyledons</taxon>
        <taxon>Gunneridae</taxon>
        <taxon>Pentapetalae</taxon>
        <taxon>rosids</taxon>
        <taxon>malvids</taxon>
        <taxon>Malvales</taxon>
        <taxon>Dipterocarpaceae</taxon>
        <taxon>Rubroshorea</taxon>
    </lineage>
</organism>
<reference evidence="2 3" key="1">
    <citation type="journal article" date="2021" name="Commun. Biol.">
        <title>The genome of Shorea leprosula (Dipterocarpaceae) highlights the ecological relevance of drought in aseasonal tropical rainforests.</title>
        <authorList>
            <person name="Ng K.K.S."/>
            <person name="Kobayashi M.J."/>
            <person name="Fawcett J.A."/>
            <person name="Hatakeyama M."/>
            <person name="Paape T."/>
            <person name="Ng C.H."/>
            <person name="Ang C.C."/>
            <person name="Tnah L.H."/>
            <person name="Lee C.T."/>
            <person name="Nishiyama T."/>
            <person name="Sese J."/>
            <person name="O'Brien M.J."/>
            <person name="Copetti D."/>
            <person name="Mohd Noor M.I."/>
            <person name="Ong R.C."/>
            <person name="Putra M."/>
            <person name="Sireger I.Z."/>
            <person name="Indrioko S."/>
            <person name="Kosugi Y."/>
            <person name="Izuno A."/>
            <person name="Isagi Y."/>
            <person name="Lee S.L."/>
            <person name="Shimizu K.K."/>
        </authorList>
    </citation>
    <scope>NUCLEOTIDE SEQUENCE [LARGE SCALE GENOMIC DNA]</scope>
    <source>
        <strain evidence="2">214</strain>
    </source>
</reference>
<dbReference type="PANTHER" id="PTHR33443:SF35">
    <property type="entry name" value="VQ DOMAIN-CONTAINING PROTEIN"/>
    <property type="match status" value="1"/>
</dbReference>
<feature type="compositionally biased region" description="Acidic residues" evidence="1">
    <location>
        <begin position="59"/>
        <end position="68"/>
    </location>
</feature>
<accession>A0AAV5HGA5</accession>
<gene>
    <name evidence="2" type="ORF">SLEP1_g741</name>
</gene>
<evidence type="ECO:0000313" key="2">
    <source>
        <dbReference type="EMBL" id="GKU86186.1"/>
    </source>
</evidence>
<dbReference type="AlphaFoldDB" id="A0AAV5HGA5"/>
<feature type="region of interest" description="Disordered" evidence="1">
    <location>
        <begin position="1"/>
        <end position="31"/>
    </location>
</feature>
<feature type="region of interest" description="Disordered" evidence="1">
    <location>
        <begin position="337"/>
        <end position="363"/>
    </location>
</feature>
<proteinExistence type="predicted"/>
<feature type="compositionally biased region" description="Low complexity" evidence="1">
    <location>
        <begin position="347"/>
        <end position="362"/>
    </location>
</feature>